<reference evidence="1" key="1">
    <citation type="submission" date="2014-11" db="EMBL/GenBank/DDBJ databases">
        <authorList>
            <person name="Amaro Gonzalez C."/>
        </authorList>
    </citation>
    <scope>NUCLEOTIDE SEQUENCE</scope>
</reference>
<evidence type="ECO:0000313" key="1">
    <source>
        <dbReference type="EMBL" id="JAH07794.1"/>
    </source>
</evidence>
<proteinExistence type="predicted"/>
<protein>
    <submittedName>
        <fullName evidence="1">Uncharacterized protein</fullName>
    </submittedName>
</protein>
<dbReference type="EMBL" id="GBXM01100783">
    <property type="protein sequence ID" value="JAH07794.1"/>
    <property type="molecule type" value="Transcribed_RNA"/>
</dbReference>
<organism evidence="1">
    <name type="scientific">Anguilla anguilla</name>
    <name type="common">European freshwater eel</name>
    <name type="synonym">Muraena anguilla</name>
    <dbReference type="NCBI Taxonomy" id="7936"/>
    <lineage>
        <taxon>Eukaryota</taxon>
        <taxon>Metazoa</taxon>
        <taxon>Chordata</taxon>
        <taxon>Craniata</taxon>
        <taxon>Vertebrata</taxon>
        <taxon>Euteleostomi</taxon>
        <taxon>Actinopterygii</taxon>
        <taxon>Neopterygii</taxon>
        <taxon>Teleostei</taxon>
        <taxon>Anguilliformes</taxon>
        <taxon>Anguillidae</taxon>
        <taxon>Anguilla</taxon>
    </lineage>
</organism>
<sequence>MRVFLILRSSTCFKLVTSLSQMPLYPTDLAMAQPI</sequence>
<accession>A0A0E9PTJ4</accession>
<name>A0A0E9PTJ4_ANGAN</name>
<reference evidence="1" key="2">
    <citation type="journal article" date="2015" name="Fish Shellfish Immunol.">
        <title>Early steps in the European eel (Anguilla anguilla)-Vibrio vulnificus interaction in the gills: Role of the RtxA13 toxin.</title>
        <authorList>
            <person name="Callol A."/>
            <person name="Pajuelo D."/>
            <person name="Ebbesson L."/>
            <person name="Teles M."/>
            <person name="MacKenzie S."/>
            <person name="Amaro C."/>
        </authorList>
    </citation>
    <scope>NUCLEOTIDE SEQUENCE</scope>
</reference>
<dbReference type="AlphaFoldDB" id="A0A0E9PTJ4"/>